<feature type="transmembrane region" description="Helical" evidence="6">
    <location>
        <begin position="195"/>
        <end position="215"/>
    </location>
</feature>
<accession>A0A844B566</accession>
<dbReference type="Pfam" id="PF02104">
    <property type="entry name" value="SURF1"/>
    <property type="match status" value="1"/>
</dbReference>
<keyword evidence="5 6" id="KW-0472">Membrane</keyword>
<evidence type="ECO:0000313" key="7">
    <source>
        <dbReference type="EMBL" id="MRD48363.1"/>
    </source>
</evidence>
<sequence length="228" mass="25501">MAITIALGFWQWGRAAQKVALQVSIDERRSMPAIDSKALLGAKSLADIVHRPVLLRGTWLARYTVFLDNRQMQGHPGFYVVTPLQLEGSGIPVLVERGWVQRNFVDREKLPAIETPAGVVELRGRVAPPPAKLYEFAGAAQGAIRQNLDLAQFRAETGLALPSLAVQQTGDASQGLLRDWPQPGSGSERNYGYAFQWWAIAFVIAFLYAWFQFIVPRQRSRRQARHHA</sequence>
<evidence type="ECO:0000256" key="4">
    <source>
        <dbReference type="ARBA" id="ARBA00022989"/>
    </source>
</evidence>
<comment type="similarity">
    <text evidence="2 6">Belongs to the SURF1 family.</text>
</comment>
<dbReference type="GO" id="GO:0005886">
    <property type="term" value="C:plasma membrane"/>
    <property type="evidence" value="ECO:0007669"/>
    <property type="project" value="UniProtKB-SubCell"/>
</dbReference>
<dbReference type="CDD" id="cd06662">
    <property type="entry name" value="SURF1"/>
    <property type="match status" value="1"/>
</dbReference>
<dbReference type="PANTHER" id="PTHR23427:SF2">
    <property type="entry name" value="SURFEIT LOCUS PROTEIN 1"/>
    <property type="match status" value="1"/>
</dbReference>
<evidence type="ECO:0000256" key="3">
    <source>
        <dbReference type="ARBA" id="ARBA00022692"/>
    </source>
</evidence>
<dbReference type="EMBL" id="WJBU01000012">
    <property type="protein sequence ID" value="MRD48363.1"/>
    <property type="molecule type" value="Genomic_DNA"/>
</dbReference>
<gene>
    <name evidence="7" type="ORF">GHT07_13825</name>
</gene>
<name>A0A844B566_9BURK</name>
<proteinExistence type="inferred from homology"/>
<dbReference type="AlphaFoldDB" id="A0A844B566"/>
<dbReference type="PANTHER" id="PTHR23427">
    <property type="entry name" value="SURFEIT LOCUS PROTEIN"/>
    <property type="match status" value="1"/>
</dbReference>
<keyword evidence="3 6" id="KW-0812">Transmembrane</keyword>
<dbReference type="InterPro" id="IPR045214">
    <property type="entry name" value="Surf1/Surf4"/>
</dbReference>
<reference evidence="7 8" key="1">
    <citation type="submission" date="2019-11" db="EMBL/GenBank/DDBJ databases">
        <title>Caenimonas koreensis gen. nov., sp. nov., isolated from activated sludge.</title>
        <authorList>
            <person name="Seung H.R."/>
        </authorList>
    </citation>
    <scope>NUCLEOTIDE SEQUENCE [LARGE SCALE GENOMIC DNA]</scope>
    <source>
        <strain evidence="7 8">EMB320</strain>
    </source>
</reference>
<dbReference type="PROSITE" id="PS50895">
    <property type="entry name" value="SURF1"/>
    <property type="match status" value="1"/>
</dbReference>
<evidence type="ECO:0000313" key="8">
    <source>
        <dbReference type="Proteomes" id="UP000487350"/>
    </source>
</evidence>
<evidence type="ECO:0000256" key="1">
    <source>
        <dbReference type="ARBA" id="ARBA00004370"/>
    </source>
</evidence>
<keyword evidence="8" id="KW-1185">Reference proteome</keyword>
<keyword evidence="6" id="KW-1003">Cell membrane</keyword>
<protein>
    <recommendedName>
        <fullName evidence="6">SURF1-like protein</fullName>
    </recommendedName>
</protein>
<evidence type="ECO:0000256" key="2">
    <source>
        <dbReference type="ARBA" id="ARBA00007165"/>
    </source>
</evidence>
<comment type="caution">
    <text evidence="7">The sequence shown here is derived from an EMBL/GenBank/DDBJ whole genome shotgun (WGS) entry which is preliminary data.</text>
</comment>
<comment type="subcellular location">
    <subcellularLocation>
        <location evidence="6">Cell membrane</location>
        <topology evidence="6">Multi-pass membrane protein</topology>
    </subcellularLocation>
    <subcellularLocation>
        <location evidence="1">Membrane</location>
    </subcellularLocation>
</comment>
<evidence type="ECO:0000256" key="5">
    <source>
        <dbReference type="ARBA" id="ARBA00023136"/>
    </source>
</evidence>
<evidence type="ECO:0000256" key="6">
    <source>
        <dbReference type="RuleBase" id="RU363076"/>
    </source>
</evidence>
<dbReference type="Proteomes" id="UP000487350">
    <property type="component" value="Unassembled WGS sequence"/>
</dbReference>
<comment type="caution">
    <text evidence="6">Lacks conserved residue(s) required for the propagation of feature annotation.</text>
</comment>
<organism evidence="7 8">
    <name type="scientific">Caenimonas koreensis DSM 17982</name>
    <dbReference type="NCBI Taxonomy" id="1121255"/>
    <lineage>
        <taxon>Bacteria</taxon>
        <taxon>Pseudomonadati</taxon>
        <taxon>Pseudomonadota</taxon>
        <taxon>Betaproteobacteria</taxon>
        <taxon>Burkholderiales</taxon>
        <taxon>Comamonadaceae</taxon>
        <taxon>Caenimonas</taxon>
    </lineage>
</organism>
<dbReference type="InterPro" id="IPR002994">
    <property type="entry name" value="Surf1/Shy1"/>
</dbReference>
<keyword evidence="4 6" id="KW-1133">Transmembrane helix</keyword>